<reference evidence="1 2" key="1">
    <citation type="submission" date="2019-03" db="EMBL/GenBank/DDBJ databases">
        <title>First draft genome of Liparis tanakae, snailfish: a comprehensive survey of snailfish specific genes.</title>
        <authorList>
            <person name="Kim W."/>
            <person name="Song I."/>
            <person name="Jeong J.-H."/>
            <person name="Kim D."/>
            <person name="Kim S."/>
            <person name="Ryu S."/>
            <person name="Song J.Y."/>
            <person name="Lee S.K."/>
        </authorList>
    </citation>
    <scope>NUCLEOTIDE SEQUENCE [LARGE SCALE GENOMIC DNA]</scope>
    <source>
        <tissue evidence="1">Muscle</tissue>
    </source>
</reference>
<name>A0A4Z2H918_9TELE</name>
<dbReference type="Proteomes" id="UP000314294">
    <property type="component" value="Unassembled WGS sequence"/>
</dbReference>
<evidence type="ECO:0000313" key="2">
    <source>
        <dbReference type="Proteomes" id="UP000314294"/>
    </source>
</evidence>
<protein>
    <submittedName>
        <fullName evidence="1">Uncharacterized protein</fullName>
    </submittedName>
</protein>
<comment type="caution">
    <text evidence="1">The sequence shown here is derived from an EMBL/GenBank/DDBJ whole genome shotgun (WGS) entry which is preliminary data.</text>
</comment>
<accession>A0A4Z2H918</accession>
<keyword evidence="2" id="KW-1185">Reference proteome</keyword>
<evidence type="ECO:0000313" key="1">
    <source>
        <dbReference type="EMBL" id="TNN62101.1"/>
    </source>
</evidence>
<proteinExistence type="predicted"/>
<gene>
    <name evidence="1" type="ORF">EYF80_027693</name>
</gene>
<sequence length="107" mass="11227">MQRGTLLLTQRACWDRAAKPSPAAGPLPVGPDLGSMASAYTCSERSKDHSSESFEVSSNNVDAEAGAVIWSGSRCHQEAVIAVGLQSDGCRGCRADRPACEESESEA</sequence>
<organism evidence="1 2">
    <name type="scientific">Liparis tanakae</name>
    <name type="common">Tanaka's snailfish</name>
    <dbReference type="NCBI Taxonomy" id="230148"/>
    <lineage>
        <taxon>Eukaryota</taxon>
        <taxon>Metazoa</taxon>
        <taxon>Chordata</taxon>
        <taxon>Craniata</taxon>
        <taxon>Vertebrata</taxon>
        <taxon>Euteleostomi</taxon>
        <taxon>Actinopterygii</taxon>
        <taxon>Neopterygii</taxon>
        <taxon>Teleostei</taxon>
        <taxon>Neoteleostei</taxon>
        <taxon>Acanthomorphata</taxon>
        <taxon>Eupercaria</taxon>
        <taxon>Perciformes</taxon>
        <taxon>Cottioidei</taxon>
        <taxon>Cottales</taxon>
        <taxon>Liparidae</taxon>
        <taxon>Liparis</taxon>
    </lineage>
</organism>
<dbReference type="AlphaFoldDB" id="A0A4Z2H918"/>
<dbReference type="EMBL" id="SRLO01000301">
    <property type="protein sequence ID" value="TNN62101.1"/>
    <property type="molecule type" value="Genomic_DNA"/>
</dbReference>